<gene>
    <name evidence="3" type="ORF">MNEG_0205</name>
</gene>
<dbReference type="Proteomes" id="UP000054498">
    <property type="component" value="Unassembled WGS sequence"/>
</dbReference>
<dbReference type="SMART" id="SM00332">
    <property type="entry name" value="PP2Cc"/>
    <property type="match status" value="1"/>
</dbReference>
<name>A0A0D2NUG7_9CHLO</name>
<reference evidence="3 4" key="1">
    <citation type="journal article" date="2013" name="BMC Genomics">
        <title>Reconstruction of the lipid metabolism for the microalga Monoraphidium neglectum from its genome sequence reveals characteristics suitable for biofuel production.</title>
        <authorList>
            <person name="Bogen C."/>
            <person name="Al-Dilaimi A."/>
            <person name="Albersmeier A."/>
            <person name="Wichmann J."/>
            <person name="Grundmann M."/>
            <person name="Rupp O."/>
            <person name="Lauersen K.J."/>
            <person name="Blifernez-Klassen O."/>
            <person name="Kalinowski J."/>
            <person name="Goesmann A."/>
            <person name="Mussgnug J.H."/>
            <person name="Kruse O."/>
        </authorList>
    </citation>
    <scope>NUCLEOTIDE SEQUENCE [LARGE SCALE GENOMIC DNA]</scope>
    <source>
        <strain evidence="3 4">SAG 48.87</strain>
    </source>
</reference>
<evidence type="ECO:0000259" key="2">
    <source>
        <dbReference type="PROSITE" id="PS51746"/>
    </source>
</evidence>
<dbReference type="Gene3D" id="3.60.40.10">
    <property type="entry name" value="PPM-type phosphatase domain"/>
    <property type="match status" value="1"/>
</dbReference>
<sequence length="493" mass="51988">MGQACSSNPAVADDESDGLVEPMEVNGSKAWTTRARRLSVSADAKGHVKPGAAKAPVEKGAAPQAAHVPQAGAPNEPTSGACEGSGQQQGSKEAQGARLPTDQGEVVRRNSGTRRRRLSYITNDNDIARLKAEGGGEAGGDGEGDHFATVGPLRTFGMSVACVSRAGREPGYKKTNQDSCFAFERFIGDNESLFGAMDGHGPHGHLVSSFVKQHLPLLLADRLASGDCAMRALSEGFLECDARLGCSRIDCEFSGSTCVVAHLKGAQLTTAWVGDSRCVLGRLSPSGAWEAVELTADHKPTNPGEKERILRSQGRVERLVDELGQPMGPDRVWLQYAWVPGLAMSRALGDQLAHQVGVSSEPEHQQVALAPEDRFMVLASDGVWEFISSQEAVELVAALDDPEEAGEALVEEAFQRWLVEEEGVVDDITVVVVRFHHGSHGANGVGPAISMRASTTLDIVSGTGPIPPHTGCPLAASVVAARAKGAPAMEEFP</sequence>
<keyword evidence="4" id="KW-1185">Reference proteome</keyword>
<dbReference type="RefSeq" id="XP_013906755.1">
    <property type="nucleotide sequence ID" value="XM_014051301.1"/>
</dbReference>
<feature type="region of interest" description="Disordered" evidence="1">
    <location>
        <begin position="1"/>
        <end position="116"/>
    </location>
</feature>
<dbReference type="GO" id="GO:0004722">
    <property type="term" value="F:protein serine/threonine phosphatase activity"/>
    <property type="evidence" value="ECO:0007669"/>
    <property type="project" value="InterPro"/>
</dbReference>
<proteinExistence type="predicted"/>
<dbReference type="PANTHER" id="PTHR47992">
    <property type="entry name" value="PROTEIN PHOSPHATASE"/>
    <property type="match status" value="1"/>
</dbReference>
<dbReference type="GeneID" id="25726323"/>
<dbReference type="Pfam" id="PF00481">
    <property type="entry name" value="PP2C"/>
    <property type="match status" value="1"/>
</dbReference>
<dbReference type="InterPro" id="IPR015655">
    <property type="entry name" value="PP2C"/>
</dbReference>
<evidence type="ECO:0000313" key="4">
    <source>
        <dbReference type="Proteomes" id="UP000054498"/>
    </source>
</evidence>
<dbReference type="InterPro" id="IPR001932">
    <property type="entry name" value="PPM-type_phosphatase-like_dom"/>
</dbReference>
<dbReference type="PROSITE" id="PS51746">
    <property type="entry name" value="PPM_2"/>
    <property type="match status" value="1"/>
</dbReference>
<organism evidence="3 4">
    <name type="scientific">Monoraphidium neglectum</name>
    <dbReference type="NCBI Taxonomy" id="145388"/>
    <lineage>
        <taxon>Eukaryota</taxon>
        <taxon>Viridiplantae</taxon>
        <taxon>Chlorophyta</taxon>
        <taxon>core chlorophytes</taxon>
        <taxon>Chlorophyceae</taxon>
        <taxon>CS clade</taxon>
        <taxon>Sphaeropleales</taxon>
        <taxon>Selenastraceae</taxon>
        <taxon>Monoraphidium</taxon>
    </lineage>
</organism>
<evidence type="ECO:0000256" key="1">
    <source>
        <dbReference type="SAM" id="MobiDB-lite"/>
    </source>
</evidence>
<protein>
    <recommendedName>
        <fullName evidence="2">PPM-type phosphatase domain-containing protein</fullName>
    </recommendedName>
</protein>
<dbReference type="OrthoDB" id="10264738at2759"/>
<dbReference type="KEGG" id="mng:MNEG_0205"/>
<dbReference type="AlphaFoldDB" id="A0A0D2NUG7"/>
<accession>A0A0D2NUG7</accession>
<dbReference type="SUPFAM" id="SSF81606">
    <property type="entry name" value="PP2C-like"/>
    <property type="match status" value="1"/>
</dbReference>
<dbReference type="EMBL" id="KK100235">
    <property type="protein sequence ID" value="KIZ07736.1"/>
    <property type="molecule type" value="Genomic_DNA"/>
</dbReference>
<dbReference type="CDD" id="cd00143">
    <property type="entry name" value="PP2Cc"/>
    <property type="match status" value="1"/>
</dbReference>
<feature type="domain" description="PPM-type phosphatase" evidence="2">
    <location>
        <begin position="157"/>
        <end position="435"/>
    </location>
</feature>
<evidence type="ECO:0000313" key="3">
    <source>
        <dbReference type="EMBL" id="KIZ07736.1"/>
    </source>
</evidence>
<dbReference type="InterPro" id="IPR036457">
    <property type="entry name" value="PPM-type-like_dom_sf"/>
</dbReference>